<name>A0A5E4V2H0_9BURK</name>
<dbReference type="EMBL" id="CABPSE010000007">
    <property type="protein sequence ID" value="VVE05325.1"/>
    <property type="molecule type" value="Genomic_DNA"/>
</dbReference>
<keyword evidence="1" id="KW-0812">Transmembrane</keyword>
<keyword evidence="1" id="KW-0472">Membrane</keyword>
<evidence type="ECO:0000256" key="1">
    <source>
        <dbReference type="SAM" id="Phobius"/>
    </source>
</evidence>
<proteinExistence type="predicted"/>
<reference evidence="2 3" key="1">
    <citation type="submission" date="2019-08" db="EMBL/GenBank/DDBJ databases">
        <authorList>
            <person name="Peeters C."/>
        </authorList>
    </citation>
    <scope>NUCLEOTIDE SEQUENCE [LARGE SCALE GENOMIC DNA]</scope>
    <source>
        <strain evidence="2 3">LMG 31111</strain>
    </source>
</reference>
<keyword evidence="1" id="KW-1133">Transmembrane helix</keyword>
<dbReference type="Proteomes" id="UP000383971">
    <property type="component" value="Unassembled WGS sequence"/>
</dbReference>
<evidence type="ECO:0000313" key="2">
    <source>
        <dbReference type="EMBL" id="VVE05325.1"/>
    </source>
</evidence>
<sequence length="58" mass="6640">MRHSFQRNDVCRQVPRTPDVRSQWPFPIIEESVMPYIPGLLSNLLAGLVAVFPFVGTR</sequence>
<gene>
    <name evidence="2" type="ORF">PCO31111_02367</name>
</gene>
<dbReference type="AlphaFoldDB" id="A0A5E4V2H0"/>
<protein>
    <submittedName>
        <fullName evidence="2">Uncharacterized protein</fullName>
    </submittedName>
</protein>
<keyword evidence="3" id="KW-1185">Reference proteome</keyword>
<accession>A0A5E4V2H0</accession>
<feature type="transmembrane region" description="Helical" evidence="1">
    <location>
        <begin position="33"/>
        <end position="55"/>
    </location>
</feature>
<organism evidence="2 3">
    <name type="scientific">Pandoraea communis</name>
    <dbReference type="NCBI Taxonomy" id="2508297"/>
    <lineage>
        <taxon>Bacteria</taxon>
        <taxon>Pseudomonadati</taxon>
        <taxon>Pseudomonadota</taxon>
        <taxon>Betaproteobacteria</taxon>
        <taxon>Burkholderiales</taxon>
        <taxon>Burkholderiaceae</taxon>
        <taxon>Pandoraea</taxon>
    </lineage>
</organism>
<evidence type="ECO:0000313" key="3">
    <source>
        <dbReference type="Proteomes" id="UP000383971"/>
    </source>
</evidence>